<dbReference type="Proteomes" id="UP000002941">
    <property type="component" value="Unassembled WGS sequence"/>
</dbReference>
<sequence>MRNSNVGSGHNPAPMCNTDDTHAHQALSQMPRHTTISSRNSTDLGAEYDRSRVGAGPISARNRTDLGGLSRVAIGRRRF</sequence>
<evidence type="ECO:0000313" key="2">
    <source>
        <dbReference type="EMBL" id="EJF35707.1"/>
    </source>
</evidence>
<comment type="caution">
    <text evidence="2">The sequence shown here is derived from an EMBL/GenBank/DDBJ whole genome shotgun (WGS) entry which is preliminary data.</text>
</comment>
<feature type="region of interest" description="Disordered" evidence="1">
    <location>
        <begin position="1"/>
        <end position="50"/>
    </location>
</feature>
<protein>
    <submittedName>
        <fullName evidence="2">Uncharacterized protein</fullName>
    </submittedName>
</protein>
<evidence type="ECO:0000313" key="3">
    <source>
        <dbReference type="Proteomes" id="UP000002941"/>
    </source>
</evidence>
<proteinExistence type="predicted"/>
<feature type="compositionally biased region" description="Polar residues" evidence="1">
    <location>
        <begin position="26"/>
        <end position="43"/>
    </location>
</feature>
<evidence type="ECO:0000256" key="1">
    <source>
        <dbReference type="SAM" id="MobiDB-lite"/>
    </source>
</evidence>
<accession>J0MUG3</accession>
<keyword evidence="3" id="KW-1185">Reference proteome</keyword>
<dbReference type="EMBL" id="AKFT01000226">
    <property type="protein sequence ID" value="EJF35707.1"/>
    <property type="molecule type" value="Genomic_DNA"/>
</dbReference>
<gene>
    <name evidence="2" type="ORF">HMPREF1318_1270</name>
</gene>
<name>J0MUG3_9ACTO</name>
<dbReference type="AlphaFoldDB" id="J0MUG3"/>
<organism evidence="2 3">
    <name type="scientific">Actinomyces massiliensis F0489</name>
    <dbReference type="NCBI Taxonomy" id="1125718"/>
    <lineage>
        <taxon>Bacteria</taxon>
        <taxon>Bacillati</taxon>
        <taxon>Actinomycetota</taxon>
        <taxon>Actinomycetes</taxon>
        <taxon>Actinomycetales</taxon>
        <taxon>Actinomycetaceae</taxon>
        <taxon>Actinomyces</taxon>
    </lineage>
</organism>
<reference evidence="2 3" key="1">
    <citation type="submission" date="2012-05" db="EMBL/GenBank/DDBJ databases">
        <authorList>
            <person name="Harkins D.M."/>
            <person name="Madupu R."/>
            <person name="Durkin A.S."/>
            <person name="Torralba M."/>
            <person name="Methe B."/>
            <person name="Sutton G.G."/>
            <person name="Nelson K.E."/>
        </authorList>
    </citation>
    <scope>NUCLEOTIDE SEQUENCE [LARGE SCALE GENOMIC DNA]</scope>
    <source>
        <strain evidence="2 3">F0489</strain>
    </source>
</reference>